<reference evidence="1 2" key="1">
    <citation type="journal article" date="2020" name="Cell">
        <title>Large-Scale Comparative Analyses of Tick Genomes Elucidate Their Genetic Diversity and Vector Capacities.</title>
        <authorList>
            <consortium name="Tick Genome and Microbiome Consortium (TIGMIC)"/>
            <person name="Jia N."/>
            <person name="Wang J."/>
            <person name="Shi W."/>
            <person name="Du L."/>
            <person name="Sun Y."/>
            <person name="Zhan W."/>
            <person name="Jiang J.F."/>
            <person name="Wang Q."/>
            <person name="Zhang B."/>
            <person name="Ji P."/>
            <person name="Bell-Sakyi L."/>
            <person name="Cui X.M."/>
            <person name="Yuan T.T."/>
            <person name="Jiang B.G."/>
            <person name="Yang W.F."/>
            <person name="Lam T.T."/>
            <person name="Chang Q.C."/>
            <person name="Ding S.J."/>
            <person name="Wang X.J."/>
            <person name="Zhu J.G."/>
            <person name="Ruan X.D."/>
            <person name="Zhao L."/>
            <person name="Wei J.T."/>
            <person name="Ye R.Z."/>
            <person name="Que T.C."/>
            <person name="Du C.H."/>
            <person name="Zhou Y.H."/>
            <person name="Cheng J.X."/>
            <person name="Dai P.F."/>
            <person name="Guo W.B."/>
            <person name="Han X.H."/>
            <person name="Huang E.J."/>
            <person name="Li L.F."/>
            <person name="Wei W."/>
            <person name="Gao Y.C."/>
            <person name="Liu J.Z."/>
            <person name="Shao H.Z."/>
            <person name="Wang X."/>
            <person name="Wang C.C."/>
            <person name="Yang T.C."/>
            <person name="Huo Q.B."/>
            <person name="Li W."/>
            <person name="Chen H.Y."/>
            <person name="Chen S.E."/>
            <person name="Zhou L.G."/>
            <person name="Ni X.B."/>
            <person name="Tian J.H."/>
            <person name="Sheng Y."/>
            <person name="Liu T."/>
            <person name="Pan Y.S."/>
            <person name="Xia L.Y."/>
            <person name="Li J."/>
            <person name="Zhao F."/>
            <person name="Cao W.C."/>
        </authorList>
    </citation>
    <scope>NUCLEOTIDE SEQUENCE [LARGE SCALE GENOMIC DNA]</scope>
    <source>
        <strain evidence="1">HaeL-2018</strain>
    </source>
</reference>
<sequence>MADFQDNAIFTDAAWDPDTFRGAVAAVRGQQRDAQAFQYCQEQPVRSLELQAILYALEKLTECAKDQPTFCARTNLHNFYRLFGRPQKSDDDT</sequence>
<evidence type="ECO:0000313" key="1">
    <source>
        <dbReference type="EMBL" id="KAH9375107.1"/>
    </source>
</evidence>
<dbReference type="VEuPathDB" id="VectorBase:HLOH_056096"/>
<accession>A0A9J6GIM7</accession>
<dbReference type="Proteomes" id="UP000821853">
    <property type="component" value="Chromosome 5"/>
</dbReference>
<organism evidence="1 2">
    <name type="scientific">Haemaphysalis longicornis</name>
    <name type="common">Bush tick</name>
    <dbReference type="NCBI Taxonomy" id="44386"/>
    <lineage>
        <taxon>Eukaryota</taxon>
        <taxon>Metazoa</taxon>
        <taxon>Ecdysozoa</taxon>
        <taxon>Arthropoda</taxon>
        <taxon>Chelicerata</taxon>
        <taxon>Arachnida</taxon>
        <taxon>Acari</taxon>
        <taxon>Parasitiformes</taxon>
        <taxon>Ixodida</taxon>
        <taxon>Ixodoidea</taxon>
        <taxon>Ixodidae</taxon>
        <taxon>Haemaphysalinae</taxon>
        <taxon>Haemaphysalis</taxon>
    </lineage>
</organism>
<dbReference type="OrthoDB" id="4368687at2759"/>
<proteinExistence type="predicted"/>
<gene>
    <name evidence="1" type="ORF">HPB48_010355</name>
</gene>
<protein>
    <submittedName>
        <fullName evidence="1">Uncharacterized protein</fullName>
    </submittedName>
</protein>
<evidence type="ECO:0000313" key="2">
    <source>
        <dbReference type="Proteomes" id="UP000821853"/>
    </source>
</evidence>
<dbReference type="EMBL" id="JABSTR010000007">
    <property type="protein sequence ID" value="KAH9375107.1"/>
    <property type="molecule type" value="Genomic_DNA"/>
</dbReference>
<keyword evidence="2" id="KW-1185">Reference proteome</keyword>
<dbReference type="AlphaFoldDB" id="A0A9J6GIM7"/>
<comment type="caution">
    <text evidence="1">The sequence shown here is derived from an EMBL/GenBank/DDBJ whole genome shotgun (WGS) entry which is preliminary data.</text>
</comment>
<name>A0A9J6GIM7_HAELO</name>